<reference evidence="3 6" key="2">
    <citation type="journal article" date="2017" name="Sci. Rep.">
        <title>Isolation and genomic characterization of a Dehalococcoides strain suggests genomic rearrangement during culture.</title>
        <authorList>
            <person name="Yohda M."/>
            <person name="Ikegami K."/>
            <person name="Aita Y."/>
            <person name="Kitajima M."/>
            <person name="Takechi A."/>
            <person name="Iwamoto M."/>
            <person name="Fukuda T."/>
            <person name="Tamura N."/>
            <person name="Shibasaki J."/>
            <person name="Koike S."/>
            <person name="Komatsu D."/>
            <person name="Miyagi S."/>
            <person name="Nishimura M."/>
            <person name="Uchino Y."/>
            <person name="Shiroma A."/>
            <person name="Shimoji M."/>
            <person name="Tamotsu H."/>
            <person name="Ashimine N."/>
            <person name="Shinzato M."/>
            <person name="Ohki S."/>
            <person name="Nakano K."/>
            <person name="Teruya K."/>
            <person name="Satou K."/>
            <person name="Hirano T."/>
            <person name="Yagi O."/>
        </authorList>
    </citation>
    <scope>NUCLEOTIDE SEQUENCE [LARGE SCALE GENOMIC DNA]</scope>
    <source>
        <strain evidence="3 6">UCH-ATV1</strain>
    </source>
</reference>
<comment type="similarity">
    <text evidence="1">Belongs to the GatC family.</text>
</comment>
<evidence type="ECO:0000313" key="4">
    <source>
        <dbReference type="EMBL" id="KSV18017.1"/>
    </source>
</evidence>
<dbReference type="InterPro" id="IPR003837">
    <property type="entry name" value="GatC"/>
</dbReference>
<dbReference type="GeneID" id="3229403"/>
<evidence type="ECO:0000313" key="6">
    <source>
        <dbReference type="Proteomes" id="UP000218257"/>
    </source>
</evidence>
<comment type="function">
    <text evidence="1">Allows the formation of correctly charged Asn-tRNA(Asn) or Gln-tRNA(Gln) through the transamidation of misacylated Asp-tRNA(Asn) or Glu-tRNA(Gln) in organisms which lack either or both of asparaginyl-tRNA or glutaminyl-tRNA synthetases. The reaction takes place in the presence of glutamine and ATP through an activated phospho-Asp-tRNA(Asn) or phospho-Glu-tRNA(Gln).</text>
</comment>
<evidence type="ECO:0000313" key="3">
    <source>
        <dbReference type="EMBL" id="BAZ97735.1"/>
    </source>
</evidence>
<dbReference type="HAMAP" id="MF_00122">
    <property type="entry name" value="GatC"/>
    <property type="match status" value="1"/>
</dbReference>
<gene>
    <name evidence="1" type="primary">gatC</name>
    <name evidence="4" type="ORF">DA01_05080</name>
    <name evidence="3" type="ORF">DEHALATV1_1107</name>
</gene>
<comment type="subunit">
    <text evidence="1">Heterotrimer of A, B and C subunits.</text>
</comment>
<keyword evidence="1" id="KW-0547">Nucleotide-binding</keyword>
<keyword evidence="1" id="KW-0648">Protein biosynthesis</keyword>
<sequence length="95" mass="10885">MKLNREDVLHIARLAKLGLEEDEINRLSKELSALLEHFEVLQQVDTTGVEPTAQSTPVKSVLKEDIIKPSYDREEILSNAPRREGDYVRIRAVME</sequence>
<evidence type="ECO:0000313" key="5">
    <source>
        <dbReference type="Proteomes" id="UP000053577"/>
    </source>
</evidence>
<dbReference type="PATRIC" id="fig|243164.10.peg.1263"/>
<keyword evidence="4" id="KW-0808">Transferase</keyword>
<dbReference type="SMR" id="A0A0V8M3B3"/>
<organism evidence="4 5">
    <name type="scientific">Dehalococcoides mccartyi</name>
    <dbReference type="NCBI Taxonomy" id="61435"/>
    <lineage>
        <taxon>Bacteria</taxon>
        <taxon>Bacillati</taxon>
        <taxon>Chloroflexota</taxon>
        <taxon>Dehalococcoidia</taxon>
        <taxon>Dehalococcoidales</taxon>
        <taxon>Dehalococcoidaceae</taxon>
        <taxon>Dehalococcoides</taxon>
    </lineage>
</organism>
<protein>
    <recommendedName>
        <fullName evidence="1">Aspartyl/glutamyl-tRNA(Asn/Gln) amidotransferase subunit C</fullName>
        <shortName evidence="1">Asp/Glu-ADT subunit C</shortName>
        <ecNumber evidence="1">6.3.5.-</ecNumber>
    </recommendedName>
</protein>
<comment type="catalytic activity">
    <reaction evidence="1">
        <text>L-aspartyl-tRNA(Asn) + L-glutamine + ATP + H2O = L-asparaginyl-tRNA(Asn) + L-glutamate + ADP + phosphate + 2 H(+)</text>
        <dbReference type="Rhea" id="RHEA:14513"/>
        <dbReference type="Rhea" id="RHEA-COMP:9674"/>
        <dbReference type="Rhea" id="RHEA-COMP:9677"/>
        <dbReference type="ChEBI" id="CHEBI:15377"/>
        <dbReference type="ChEBI" id="CHEBI:15378"/>
        <dbReference type="ChEBI" id="CHEBI:29985"/>
        <dbReference type="ChEBI" id="CHEBI:30616"/>
        <dbReference type="ChEBI" id="CHEBI:43474"/>
        <dbReference type="ChEBI" id="CHEBI:58359"/>
        <dbReference type="ChEBI" id="CHEBI:78515"/>
        <dbReference type="ChEBI" id="CHEBI:78516"/>
        <dbReference type="ChEBI" id="CHEBI:456216"/>
    </reaction>
</comment>
<dbReference type="EC" id="6.3.5.-" evidence="1"/>
<dbReference type="EMBL" id="AP017649">
    <property type="protein sequence ID" value="BAZ97735.1"/>
    <property type="molecule type" value="Genomic_DNA"/>
</dbReference>
<dbReference type="EMBL" id="JGYD01000018">
    <property type="protein sequence ID" value="KSV18017.1"/>
    <property type="molecule type" value="Genomic_DNA"/>
</dbReference>
<dbReference type="GO" id="GO:0006450">
    <property type="term" value="P:regulation of translational fidelity"/>
    <property type="evidence" value="ECO:0007669"/>
    <property type="project" value="InterPro"/>
</dbReference>
<dbReference type="Pfam" id="PF02686">
    <property type="entry name" value="GatC"/>
    <property type="match status" value="1"/>
</dbReference>
<reference evidence="4 5" key="1">
    <citation type="journal article" date="2015" name="Sci. Rep.">
        <title>A comparative genomics and reductive dehalogenase gene transcription study of two chloroethene-respiring bacteria, Dehalococcoides mccartyi strains MB and 11a.</title>
        <authorList>
            <person name="Low A."/>
            <person name="Shen Z."/>
            <person name="Cheng D."/>
            <person name="Rogers M.J."/>
            <person name="Lee P.K."/>
            <person name="He J."/>
        </authorList>
    </citation>
    <scope>NUCLEOTIDE SEQUENCE [LARGE SCALE GENOMIC DNA]</scope>
    <source>
        <strain evidence="4 5">MB</strain>
    </source>
</reference>
<dbReference type="AlphaFoldDB" id="A0A0V8M3B3"/>
<keyword evidence="2" id="KW-0175">Coiled coil</keyword>
<proteinExistence type="inferred from homology"/>
<dbReference type="GO" id="GO:0016740">
    <property type="term" value="F:transferase activity"/>
    <property type="evidence" value="ECO:0007669"/>
    <property type="project" value="UniProtKB-KW"/>
</dbReference>
<evidence type="ECO:0000256" key="1">
    <source>
        <dbReference type="HAMAP-Rule" id="MF_00122"/>
    </source>
</evidence>
<dbReference type="PANTHER" id="PTHR15004:SF0">
    <property type="entry name" value="GLUTAMYL-TRNA(GLN) AMIDOTRANSFERASE SUBUNIT C, MITOCHONDRIAL"/>
    <property type="match status" value="1"/>
</dbReference>
<name>A0A0V8M3B3_9CHLR</name>
<dbReference type="GO" id="GO:0050567">
    <property type="term" value="F:glutaminyl-tRNA synthase (glutamine-hydrolyzing) activity"/>
    <property type="evidence" value="ECO:0007669"/>
    <property type="project" value="UniProtKB-UniRule"/>
</dbReference>
<dbReference type="OrthoDB" id="9813938at2"/>
<dbReference type="eggNOG" id="COG0721">
    <property type="taxonomic scope" value="Bacteria"/>
</dbReference>
<feature type="coiled-coil region" evidence="2">
    <location>
        <begin position="17"/>
        <end position="44"/>
    </location>
</feature>
<dbReference type="GO" id="GO:0070681">
    <property type="term" value="P:glutaminyl-tRNAGln biosynthesis via transamidation"/>
    <property type="evidence" value="ECO:0007669"/>
    <property type="project" value="TreeGrafter"/>
</dbReference>
<dbReference type="InterPro" id="IPR036113">
    <property type="entry name" value="Asp/Glu-ADT_sf_sub_c"/>
</dbReference>
<keyword evidence="1" id="KW-0436">Ligase</keyword>
<dbReference type="GO" id="GO:0005524">
    <property type="term" value="F:ATP binding"/>
    <property type="evidence" value="ECO:0007669"/>
    <property type="project" value="UniProtKB-KW"/>
</dbReference>
<dbReference type="NCBIfam" id="TIGR00135">
    <property type="entry name" value="gatC"/>
    <property type="match status" value="1"/>
</dbReference>
<dbReference type="PANTHER" id="PTHR15004">
    <property type="entry name" value="GLUTAMYL-TRNA(GLN) AMIDOTRANSFERASE SUBUNIT C, MITOCHONDRIAL"/>
    <property type="match status" value="1"/>
</dbReference>
<dbReference type="RefSeq" id="WP_010937022.1">
    <property type="nucleotide sequence ID" value="NZ_AP017649.1"/>
</dbReference>
<dbReference type="Proteomes" id="UP000053577">
    <property type="component" value="Unassembled WGS sequence"/>
</dbReference>
<dbReference type="GO" id="GO:0006412">
    <property type="term" value="P:translation"/>
    <property type="evidence" value="ECO:0007669"/>
    <property type="project" value="UniProtKB-UniRule"/>
</dbReference>
<keyword evidence="1" id="KW-0067">ATP-binding</keyword>
<dbReference type="Proteomes" id="UP000218257">
    <property type="component" value="Chromosome"/>
</dbReference>
<dbReference type="SUPFAM" id="SSF141000">
    <property type="entry name" value="Glu-tRNAGln amidotransferase C subunit"/>
    <property type="match status" value="1"/>
</dbReference>
<accession>A0A0V8M3B3</accession>
<dbReference type="Gene3D" id="1.10.20.60">
    <property type="entry name" value="Glu-tRNAGln amidotransferase C subunit, N-terminal domain"/>
    <property type="match status" value="1"/>
</dbReference>
<comment type="catalytic activity">
    <reaction evidence="1">
        <text>L-glutamyl-tRNA(Gln) + L-glutamine + ATP + H2O = L-glutaminyl-tRNA(Gln) + L-glutamate + ADP + phosphate + H(+)</text>
        <dbReference type="Rhea" id="RHEA:17521"/>
        <dbReference type="Rhea" id="RHEA-COMP:9681"/>
        <dbReference type="Rhea" id="RHEA-COMP:9684"/>
        <dbReference type="ChEBI" id="CHEBI:15377"/>
        <dbReference type="ChEBI" id="CHEBI:15378"/>
        <dbReference type="ChEBI" id="CHEBI:29985"/>
        <dbReference type="ChEBI" id="CHEBI:30616"/>
        <dbReference type="ChEBI" id="CHEBI:43474"/>
        <dbReference type="ChEBI" id="CHEBI:58359"/>
        <dbReference type="ChEBI" id="CHEBI:78520"/>
        <dbReference type="ChEBI" id="CHEBI:78521"/>
        <dbReference type="ChEBI" id="CHEBI:456216"/>
    </reaction>
</comment>
<dbReference type="GO" id="GO:0030956">
    <property type="term" value="C:glutamyl-tRNA(Gln) amidotransferase complex"/>
    <property type="evidence" value="ECO:0007669"/>
    <property type="project" value="TreeGrafter"/>
</dbReference>
<evidence type="ECO:0000256" key="2">
    <source>
        <dbReference type="SAM" id="Coils"/>
    </source>
</evidence>